<organism evidence="3 4">
    <name type="scientific">Pichia membranifaciens</name>
    <dbReference type="NCBI Taxonomy" id="4926"/>
    <lineage>
        <taxon>Eukaryota</taxon>
        <taxon>Fungi</taxon>
        <taxon>Dikarya</taxon>
        <taxon>Ascomycota</taxon>
        <taxon>Saccharomycotina</taxon>
        <taxon>Pichiomycetes</taxon>
        <taxon>Pichiales</taxon>
        <taxon>Pichiaceae</taxon>
        <taxon>Pichia</taxon>
    </lineage>
</organism>
<comment type="caution">
    <text evidence="3">The sequence shown here is derived from an EMBL/GenBank/DDBJ whole genome shotgun (WGS) entry which is preliminary data.</text>
</comment>
<evidence type="ECO:0000256" key="2">
    <source>
        <dbReference type="SAM" id="MobiDB-lite"/>
    </source>
</evidence>
<dbReference type="OrthoDB" id="4356994at2759"/>
<evidence type="ECO:0008006" key="5">
    <source>
        <dbReference type="Google" id="ProtNLM"/>
    </source>
</evidence>
<dbReference type="Proteomes" id="UP000186136">
    <property type="component" value="Unassembled WGS sequence"/>
</dbReference>
<evidence type="ECO:0000256" key="1">
    <source>
        <dbReference type="SAM" id="Coils"/>
    </source>
</evidence>
<evidence type="ECO:0000313" key="3">
    <source>
        <dbReference type="EMBL" id="GAV27201.1"/>
    </source>
</evidence>
<feature type="region of interest" description="Disordered" evidence="2">
    <location>
        <begin position="412"/>
        <end position="447"/>
    </location>
</feature>
<keyword evidence="4" id="KW-1185">Reference proteome</keyword>
<dbReference type="EMBL" id="BDGI01000025">
    <property type="protein sequence ID" value="GAV27201.1"/>
    <property type="molecule type" value="Genomic_DNA"/>
</dbReference>
<proteinExistence type="predicted"/>
<name>A0A1Q2YCG9_9ASCO</name>
<reference evidence="3 4" key="1">
    <citation type="submission" date="2016-08" db="EMBL/GenBank/DDBJ databases">
        <title>Whole genome shotgun sequence of Pichia membranifaciens KS47-1.</title>
        <authorList>
            <person name="Konishi M."/>
            <person name="Ishida M."/>
            <person name="Arakawa T."/>
            <person name="Kato Y."/>
            <person name="Horiuchi J."/>
        </authorList>
    </citation>
    <scope>NUCLEOTIDE SEQUENCE [LARGE SCALE GENOMIC DNA]</scope>
    <source>
        <strain evidence="3 4">KS47-1</strain>
    </source>
</reference>
<gene>
    <name evidence="3" type="ORF">PMKS-000665</name>
</gene>
<feature type="compositionally biased region" description="Polar residues" evidence="2">
    <location>
        <begin position="420"/>
        <end position="447"/>
    </location>
</feature>
<keyword evidence="1" id="KW-0175">Coiled coil</keyword>
<feature type="coiled-coil region" evidence="1">
    <location>
        <begin position="107"/>
        <end position="134"/>
    </location>
</feature>
<dbReference type="AlphaFoldDB" id="A0A1Q2YCG9"/>
<protein>
    <recommendedName>
        <fullName evidence="5">Transcription factor domain-containing protein</fullName>
    </recommendedName>
</protein>
<accession>A0A1Q2YCG9</accession>
<sequence length="487" mass="55442">MFQTAVNMCIEMGIGMNLDKVVYMDQCSTIGSSDVNGAIFAKEIPVESLKTLWNYLLVLDASYFVCMSAPPYIDDRYNHGYYMLPNPESECFSAFVTTARELSFLFLSEKKSTLRELLDALSKLTKLISTLDSQDDFRRVEQNEDKWKFFYLKFQLLNLLSTLLYQVNRILHNSTLIMEFSQEILNEPRNQQIIEGLKNECAIKIKLLFFVVMNTISAISHGSFNYRFWLYNKEVFSSWIGLQSLFFIDLIVTEESETAKCSKGSTPLAPVFTSNSIPSTPPRFGNKELENALLDFNPSKNHKFLNSVTVASQPIQVVSFIVGIYESLIQIPMLVSDYTFFVKTKLFLIGIYFLCSYIKHHSENGLEIHQYIDKLKALMKNIPSRQLQKETPTEVVTTHQILGMNLDKNDLHKETGPAMRNSNQLGSPTKNKSTLSGDQLSNNLNNNTIPSSQYDNIAASVFGDEGLASVFKDIDEFFSKDFPISTR</sequence>
<evidence type="ECO:0000313" key="4">
    <source>
        <dbReference type="Proteomes" id="UP000186136"/>
    </source>
</evidence>